<reference evidence="1" key="3">
    <citation type="journal article" date="2019" name="G3 (Bethesda)">
        <title>Hybrid Assembly of the Genome of the Entomopathogenic Nematode Steinernema carpocapsae Identifies the X-Chromosome.</title>
        <authorList>
            <person name="Serra L."/>
            <person name="Macchietto M."/>
            <person name="Macias-Munoz A."/>
            <person name="McGill C.J."/>
            <person name="Rodriguez I.M."/>
            <person name="Rodriguez B."/>
            <person name="Murad R."/>
            <person name="Mortazavi A."/>
        </authorList>
    </citation>
    <scope>NUCLEOTIDE SEQUENCE</scope>
    <source>
        <strain evidence="1">ALL</strain>
    </source>
</reference>
<dbReference type="EMBL" id="AZBU02000004">
    <property type="protein sequence ID" value="TKR81226.1"/>
    <property type="molecule type" value="Genomic_DNA"/>
</dbReference>
<evidence type="ECO:0000313" key="1">
    <source>
        <dbReference type="EMBL" id="TKR81226.1"/>
    </source>
</evidence>
<comment type="caution">
    <text evidence="1">The sequence shown here is derived from an EMBL/GenBank/DDBJ whole genome shotgun (WGS) entry which is preliminary data.</text>
</comment>
<sequence>MARSKFSHKDNFSLHLNEFTILERSEICTKCNESLGIHDIQIQTSLAHKQNPLFSIFCVVSYAIPIDVRQFATHSPFNWSSDGCFSAVKLFERNQLSCGPQ</sequence>
<gene>
    <name evidence="1" type="ORF">L596_015134</name>
</gene>
<reference evidence="1" key="2">
    <citation type="journal article" date="2015" name="Genome Biol.">
        <title>Comparative genomics of Steinernema reveals deeply conserved gene regulatory networks.</title>
        <authorList>
            <person name="Dillman A.R."/>
            <person name="Macchietto M."/>
            <person name="Porter C.F."/>
            <person name="Rogers A."/>
            <person name="Williams B."/>
            <person name="Antoshechkin I."/>
            <person name="Lee M.M."/>
            <person name="Goodwin Z."/>
            <person name="Lu X."/>
            <person name="Lewis E.E."/>
            <person name="Goodrich-Blair H."/>
            <person name="Stock S.P."/>
            <person name="Adams B.J."/>
            <person name="Sternberg P.W."/>
            <person name="Mortazavi A."/>
        </authorList>
    </citation>
    <scope>NUCLEOTIDE SEQUENCE [LARGE SCALE GENOMIC DNA]</scope>
    <source>
        <strain evidence="1">ALL</strain>
    </source>
</reference>
<accession>A0A4U5NEZ0</accession>
<proteinExistence type="predicted"/>
<dbReference type="AlphaFoldDB" id="A0A4U5NEZ0"/>
<name>A0A4U5NEZ0_STECR</name>
<protein>
    <submittedName>
        <fullName evidence="1">Uncharacterized protein</fullName>
    </submittedName>
</protein>
<reference evidence="1" key="1">
    <citation type="submission" date="2013-11" db="EMBL/GenBank/DDBJ databases">
        <authorList>
            <person name="Sternberg P."/>
            <person name="Dillman A."/>
            <person name="Macchietto M."/>
        </authorList>
    </citation>
    <scope>NUCLEOTIDE SEQUENCE</scope>
    <source>
        <strain evidence="1">ALL</strain>
    </source>
</reference>
<organism evidence="1">
    <name type="scientific">Steinernema carpocapsae</name>
    <name type="common">Entomopathogenic nematode</name>
    <dbReference type="NCBI Taxonomy" id="34508"/>
    <lineage>
        <taxon>Eukaryota</taxon>
        <taxon>Metazoa</taxon>
        <taxon>Ecdysozoa</taxon>
        <taxon>Nematoda</taxon>
        <taxon>Chromadorea</taxon>
        <taxon>Rhabditida</taxon>
        <taxon>Tylenchina</taxon>
        <taxon>Panagrolaimomorpha</taxon>
        <taxon>Strongyloidoidea</taxon>
        <taxon>Steinernematidae</taxon>
        <taxon>Steinernema</taxon>
    </lineage>
</organism>